<accession>A0A345P4H7</accession>
<sequence length="153" mass="17289">MQSIDWTVEPYRSAIRRLHIRYVLWQTKFTLIALVCLFVIGAYDTIKHGVWLELWMALTLTGLILVRIFLHLSRLSKANQKIGAVQYTTDDNGLTVRLSEGTFSVPWTKLDTSFASKDGIIVRYSGRSVLTIPNGEIRAELERVLGKAPTPLG</sequence>
<dbReference type="RefSeq" id="WP_114898296.1">
    <property type="nucleotide sequence ID" value="NZ_CP031222.1"/>
</dbReference>
<proteinExistence type="predicted"/>
<dbReference type="KEGG" id="mbah:HYN46_04565"/>
<keyword evidence="1" id="KW-0812">Transmembrane</keyword>
<protein>
    <submittedName>
        <fullName evidence="2">YcxB family protein</fullName>
    </submittedName>
</protein>
<reference evidence="2 3" key="1">
    <citation type="submission" date="2018-07" db="EMBL/GenBank/DDBJ databases">
        <title>Genome sequencing of Moraxellaceae gen. HYN0046.</title>
        <authorList>
            <person name="Kim M."/>
            <person name="Yi H."/>
        </authorList>
    </citation>
    <scope>NUCLEOTIDE SEQUENCE [LARGE SCALE GENOMIC DNA]</scope>
    <source>
        <strain evidence="2 3">HYN0046</strain>
    </source>
</reference>
<gene>
    <name evidence="2" type="ORF">HYN46_04565</name>
</gene>
<dbReference type="EMBL" id="CP031222">
    <property type="protein sequence ID" value="AXI02186.1"/>
    <property type="molecule type" value="Genomic_DNA"/>
</dbReference>
<evidence type="ECO:0000313" key="3">
    <source>
        <dbReference type="Proteomes" id="UP000253940"/>
    </source>
</evidence>
<feature type="transmembrane region" description="Helical" evidence="1">
    <location>
        <begin position="22"/>
        <end position="43"/>
    </location>
</feature>
<feature type="transmembrane region" description="Helical" evidence="1">
    <location>
        <begin position="49"/>
        <end position="70"/>
    </location>
</feature>
<keyword evidence="3" id="KW-1185">Reference proteome</keyword>
<name>A0A345P4H7_9GAMM</name>
<evidence type="ECO:0000256" key="1">
    <source>
        <dbReference type="SAM" id="Phobius"/>
    </source>
</evidence>
<keyword evidence="1" id="KW-1133">Transmembrane helix</keyword>
<dbReference type="Proteomes" id="UP000253940">
    <property type="component" value="Chromosome"/>
</dbReference>
<organism evidence="2 3">
    <name type="scientific">Aquirhabdus parva</name>
    <dbReference type="NCBI Taxonomy" id="2283318"/>
    <lineage>
        <taxon>Bacteria</taxon>
        <taxon>Pseudomonadati</taxon>
        <taxon>Pseudomonadota</taxon>
        <taxon>Gammaproteobacteria</taxon>
        <taxon>Moraxellales</taxon>
        <taxon>Moraxellaceae</taxon>
        <taxon>Aquirhabdus</taxon>
    </lineage>
</organism>
<dbReference type="AlphaFoldDB" id="A0A345P4H7"/>
<evidence type="ECO:0000313" key="2">
    <source>
        <dbReference type="EMBL" id="AXI02186.1"/>
    </source>
</evidence>
<keyword evidence="1" id="KW-0472">Membrane</keyword>